<evidence type="ECO:0000313" key="2">
    <source>
        <dbReference type="Proteomes" id="UP000324585"/>
    </source>
</evidence>
<protein>
    <recommendedName>
        <fullName evidence="3">BAR domain-containing protein</fullName>
    </recommendedName>
</protein>
<sequence>MMQLKKLGSALRRETEQLSSKLQAIPMDDLASFRAYMEGKDHPQLYAEDTELRTSMSDLHGALQAVAALQHAMDNQAAALRNEQESWKALGELVSVTGASNAYESAVSEDVVATQINLGAAHVVVSSHIDMFTAELGAPVREINESATGRFENVIRSQKQLYQEHKLKYLAAKKQLVSADSQQRMEQLQAEVSEHKAEWQVLSLSLQKEANELAQELVEKMSAFLSDYGMSRSQHGASLENTLCIADSDAELAKSQAASAAAAQPAQ</sequence>
<reference evidence="2" key="1">
    <citation type="journal article" date="2019" name="Nat. Commun.">
        <title>Expansion of phycobilisome linker gene families in mesophilic red algae.</title>
        <authorList>
            <person name="Lee J."/>
            <person name="Kim D."/>
            <person name="Bhattacharya D."/>
            <person name="Yoon H.S."/>
        </authorList>
    </citation>
    <scope>NUCLEOTIDE SEQUENCE [LARGE SCALE GENOMIC DNA]</scope>
    <source>
        <strain evidence="2">CCMP 1328</strain>
    </source>
</reference>
<accession>A0A5J4Z6F3</accession>
<dbReference type="Proteomes" id="UP000324585">
    <property type="component" value="Unassembled WGS sequence"/>
</dbReference>
<name>A0A5J4Z6F3_PORPP</name>
<keyword evidence="2" id="KW-1185">Reference proteome</keyword>
<evidence type="ECO:0000313" key="1">
    <source>
        <dbReference type="EMBL" id="KAA8499639.1"/>
    </source>
</evidence>
<evidence type="ECO:0008006" key="3">
    <source>
        <dbReference type="Google" id="ProtNLM"/>
    </source>
</evidence>
<gene>
    <name evidence="1" type="ORF">FVE85_7224</name>
</gene>
<dbReference type="AlphaFoldDB" id="A0A5J4Z6F3"/>
<organism evidence="1 2">
    <name type="scientific">Porphyridium purpureum</name>
    <name type="common">Red alga</name>
    <name type="synonym">Porphyridium cruentum</name>
    <dbReference type="NCBI Taxonomy" id="35688"/>
    <lineage>
        <taxon>Eukaryota</taxon>
        <taxon>Rhodophyta</taxon>
        <taxon>Bangiophyceae</taxon>
        <taxon>Porphyridiales</taxon>
        <taxon>Porphyridiaceae</taxon>
        <taxon>Porphyridium</taxon>
    </lineage>
</organism>
<dbReference type="EMBL" id="VRMN01000001">
    <property type="protein sequence ID" value="KAA8499639.1"/>
    <property type="molecule type" value="Genomic_DNA"/>
</dbReference>
<comment type="caution">
    <text evidence="1">The sequence shown here is derived from an EMBL/GenBank/DDBJ whole genome shotgun (WGS) entry which is preliminary data.</text>
</comment>
<proteinExistence type="predicted"/>